<dbReference type="InterPro" id="IPR052155">
    <property type="entry name" value="Biofilm_reg_signaling"/>
</dbReference>
<dbReference type="Pfam" id="PF00990">
    <property type="entry name" value="GGDEF"/>
    <property type="match status" value="1"/>
</dbReference>
<feature type="transmembrane region" description="Helical" evidence="1">
    <location>
        <begin position="145"/>
        <end position="165"/>
    </location>
</feature>
<evidence type="ECO:0000256" key="1">
    <source>
        <dbReference type="PROSITE-ProRule" id="PRU00244"/>
    </source>
</evidence>
<dbReference type="InterPro" id="IPR000160">
    <property type="entry name" value="GGDEF_dom"/>
</dbReference>
<feature type="transmembrane region" description="Helical" evidence="1">
    <location>
        <begin position="84"/>
        <end position="103"/>
    </location>
</feature>
<gene>
    <name evidence="5" type="ORF">HZA66_22905</name>
</gene>
<evidence type="ECO:0000259" key="4">
    <source>
        <dbReference type="PROSITE" id="PS50924"/>
    </source>
</evidence>
<keyword evidence="1" id="KW-0472">Membrane</keyword>
<dbReference type="SUPFAM" id="SSF55785">
    <property type="entry name" value="PYP-like sensor domain (PAS domain)"/>
    <property type="match status" value="1"/>
</dbReference>
<comment type="caution">
    <text evidence="5">The sequence shown here is derived from an EMBL/GenBank/DDBJ whole genome shotgun (WGS) entry which is preliminary data.</text>
</comment>
<dbReference type="InterPro" id="IPR035965">
    <property type="entry name" value="PAS-like_dom_sf"/>
</dbReference>
<dbReference type="SUPFAM" id="SSF141868">
    <property type="entry name" value="EAL domain-like"/>
    <property type="match status" value="1"/>
</dbReference>
<protein>
    <submittedName>
        <fullName evidence="5">EAL domain-containing protein</fullName>
    </submittedName>
</protein>
<dbReference type="InterPro" id="IPR001633">
    <property type="entry name" value="EAL_dom"/>
</dbReference>
<organism evidence="5 6">
    <name type="scientific">Rhodopseudomonas palustris</name>
    <dbReference type="NCBI Taxonomy" id="1076"/>
    <lineage>
        <taxon>Bacteria</taxon>
        <taxon>Pseudomonadati</taxon>
        <taxon>Pseudomonadota</taxon>
        <taxon>Alphaproteobacteria</taxon>
        <taxon>Hyphomicrobiales</taxon>
        <taxon>Nitrobacteraceae</taxon>
        <taxon>Rhodopseudomonas</taxon>
    </lineage>
</organism>
<feature type="transmembrane region" description="Helical" evidence="1">
    <location>
        <begin position="14"/>
        <end position="35"/>
    </location>
</feature>
<dbReference type="Proteomes" id="UP000782519">
    <property type="component" value="Unassembled WGS sequence"/>
</dbReference>
<dbReference type="Gene3D" id="3.30.450.20">
    <property type="entry name" value="PAS domain"/>
    <property type="match status" value="1"/>
</dbReference>
<dbReference type="InterPro" id="IPR035919">
    <property type="entry name" value="EAL_sf"/>
</dbReference>
<evidence type="ECO:0000313" key="6">
    <source>
        <dbReference type="Proteomes" id="UP000782519"/>
    </source>
</evidence>
<keyword evidence="1" id="KW-1133">Transmembrane helix</keyword>
<evidence type="ECO:0000259" key="2">
    <source>
        <dbReference type="PROSITE" id="PS50883"/>
    </source>
</evidence>
<dbReference type="CDD" id="cd01949">
    <property type="entry name" value="GGDEF"/>
    <property type="match status" value="1"/>
</dbReference>
<feature type="domain" description="MHYT" evidence="4">
    <location>
        <begin position="12"/>
        <end position="199"/>
    </location>
</feature>
<dbReference type="EMBL" id="JACRJB010000066">
    <property type="protein sequence ID" value="MBI5132301.1"/>
    <property type="molecule type" value="Genomic_DNA"/>
</dbReference>
<dbReference type="NCBIfam" id="TIGR00254">
    <property type="entry name" value="GGDEF"/>
    <property type="match status" value="1"/>
</dbReference>
<keyword evidence="1" id="KW-0812">Transmembrane</keyword>
<dbReference type="Gene3D" id="3.30.70.270">
    <property type="match status" value="1"/>
</dbReference>
<dbReference type="InterPro" id="IPR005330">
    <property type="entry name" value="MHYT_dom"/>
</dbReference>
<proteinExistence type="predicted"/>
<accession>A0A933S1P0</accession>
<feature type="transmembrane region" description="Helical" evidence="1">
    <location>
        <begin position="177"/>
        <end position="199"/>
    </location>
</feature>
<dbReference type="Pfam" id="PF03707">
    <property type="entry name" value="MHYT"/>
    <property type="match status" value="1"/>
</dbReference>
<evidence type="ECO:0000313" key="5">
    <source>
        <dbReference type="EMBL" id="MBI5132301.1"/>
    </source>
</evidence>
<dbReference type="Pfam" id="PF12860">
    <property type="entry name" value="PAS_7"/>
    <property type="match status" value="1"/>
</dbReference>
<dbReference type="PROSITE" id="PS50883">
    <property type="entry name" value="EAL"/>
    <property type="match status" value="1"/>
</dbReference>
<dbReference type="SUPFAM" id="SSF55073">
    <property type="entry name" value="Nucleotide cyclase"/>
    <property type="match status" value="1"/>
</dbReference>
<dbReference type="CDD" id="cd01948">
    <property type="entry name" value="EAL"/>
    <property type="match status" value="1"/>
</dbReference>
<dbReference type="PROSITE" id="PS50924">
    <property type="entry name" value="MHYT"/>
    <property type="match status" value="1"/>
</dbReference>
<dbReference type="PANTHER" id="PTHR44757:SF2">
    <property type="entry name" value="BIOFILM ARCHITECTURE MAINTENANCE PROTEIN MBAA"/>
    <property type="match status" value="1"/>
</dbReference>
<feature type="transmembrane region" description="Helical" evidence="1">
    <location>
        <begin position="110"/>
        <end position="133"/>
    </location>
</feature>
<dbReference type="PROSITE" id="PS50887">
    <property type="entry name" value="GGDEF"/>
    <property type="match status" value="1"/>
</dbReference>
<dbReference type="AlphaFoldDB" id="A0A933S1P0"/>
<sequence>MSDLYRMIMIESDLRLLAVAAATSLLVCIVGVSLFHRSRAARGRKQVLWLVLVGTASGFGAWATHYIAMLSYYPAHGASYNLNLKLISLLLAIAFIGTGAAIARMGNSRLYYCIGGAVVGLSFTAMLYCDIMAMEAPVLVVRSPAMVFISIAVAAGFSVPAAIYANRDDTLKDTLGAAVLFSIAILVSHMVALAAMNVVTGDAASVSAASRSNEAVLSVPALAVLTAGATAALLGGCLLFALADRRSHRLIARQKVLLDIAIENMPQSLCVFDASGRARVFNRRYAELMGIGVDELKNMTLLEMYERRRARGEFDADPRPQFDGVLTEMRGGRPVTQIDTTMLPGRVLRVTRQPLPDGGWVSTIEDITDARRAQEQIARLARHDALTNLPNRATFCDTLESALRAETTVAVLYLDLDRFKEVNDALGHPVGDALLIEVSWRLTQCISEGDTVARLGGDEFAVVQISRGQPTAEAAALAARIVEAIGAPFDIHGHQISIGASVGIALAPRDGDDADAVIQKADLALYRAKSEGRGDYCFFEAEMEAATQARNTLASEMRTALTRREFVLHYRPIRDLDSGEIIAFEAMLRWQHPTRGQTLPDEFMPLAEDCGLIVPIGDWMMKAACAEAVRWPADVRVSVGLSRSQLRHSRLVPAVATALLTSGLAPHRLELEIAESTVMEEGESVFATLHALRGLGISLSLDHFGASYSALSAVEGVLFDRVKIDPRFIEAVGTQDDALAALASITRLGRWIGSVTATSDLDTSDRLDLLRAAGCTEIQGRVSGTSGSAPDARLLLNHNDRRIVA</sequence>
<feature type="transmembrane region" description="Helical" evidence="1">
    <location>
        <begin position="47"/>
        <end position="72"/>
    </location>
</feature>
<reference evidence="5" key="1">
    <citation type="submission" date="2020-07" db="EMBL/GenBank/DDBJ databases">
        <title>Huge and variable diversity of episymbiotic CPR bacteria and DPANN archaea in groundwater ecosystems.</title>
        <authorList>
            <person name="He C.Y."/>
            <person name="Keren R."/>
            <person name="Whittaker M."/>
            <person name="Farag I.F."/>
            <person name="Doudna J."/>
            <person name="Cate J.H.D."/>
            <person name="Banfield J.F."/>
        </authorList>
    </citation>
    <scope>NUCLEOTIDE SEQUENCE</scope>
    <source>
        <strain evidence="5">NC_groundwater_1818_Pr3_B-0.1um_66_35</strain>
    </source>
</reference>
<name>A0A933S1P0_RHOPL</name>
<dbReference type="SMART" id="SM00267">
    <property type="entry name" value="GGDEF"/>
    <property type="match status" value="1"/>
</dbReference>
<dbReference type="InterPro" id="IPR029787">
    <property type="entry name" value="Nucleotide_cyclase"/>
</dbReference>
<evidence type="ECO:0000259" key="3">
    <source>
        <dbReference type="PROSITE" id="PS50887"/>
    </source>
</evidence>
<feature type="domain" description="EAL" evidence="2">
    <location>
        <begin position="550"/>
        <end position="800"/>
    </location>
</feature>
<dbReference type="Gene3D" id="3.20.20.450">
    <property type="entry name" value="EAL domain"/>
    <property type="match status" value="1"/>
</dbReference>
<dbReference type="PANTHER" id="PTHR44757">
    <property type="entry name" value="DIGUANYLATE CYCLASE DGCP"/>
    <property type="match status" value="1"/>
</dbReference>
<dbReference type="SMART" id="SM00052">
    <property type="entry name" value="EAL"/>
    <property type="match status" value="1"/>
</dbReference>
<feature type="transmembrane region" description="Helical" evidence="1">
    <location>
        <begin position="219"/>
        <end position="243"/>
    </location>
</feature>
<dbReference type="GO" id="GO:0016020">
    <property type="term" value="C:membrane"/>
    <property type="evidence" value="ECO:0007669"/>
    <property type="project" value="UniProtKB-UniRule"/>
</dbReference>
<feature type="domain" description="GGDEF" evidence="3">
    <location>
        <begin position="407"/>
        <end position="541"/>
    </location>
</feature>
<dbReference type="Pfam" id="PF00563">
    <property type="entry name" value="EAL"/>
    <property type="match status" value="1"/>
</dbReference>
<dbReference type="InterPro" id="IPR043128">
    <property type="entry name" value="Rev_trsase/Diguanyl_cyclase"/>
</dbReference>